<accession>A0A926WK96</accession>
<name>A0A926WK96_9NOST</name>
<keyword evidence="3" id="KW-1185">Reference proteome</keyword>
<protein>
    <submittedName>
        <fullName evidence="2">DUF1049 domain-containing protein</fullName>
    </submittedName>
</protein>
<gene>
    <name evidence="2" type="ORF">H6G06_22455</name>
</gene>
<proteinExistence type="predicted"/>
<reference evidence="3" key="1">
    <citation type="journal article" date="2020" name="ISME J.">
        <title>Comparative genomics reveals insights into cyanobacterial evolution and habitat adaptation.</title>
        <authorList>
            <person name="Chen M.Y."/>
            <person name="Teng W.K."/>
            <person name="Zhao L."/>
            <person name="Hu C.X."/>
            <person name="Zhou Y.K."/>
            <person name="Han B.P."/>
            <person name="Song L.R."/>
            <person name="Shu W.S."/>
        </authorList>
    </citation>
    <scope>NUCLEOTIDE SEQUENCE [LARGE SCALE GENOMIC DNA]</scope>
    <source>
        <strain evidence="3">FACHB-251</strain>
    </source>
</reference>
<feature type="transmembrane region" description="Helical" evidence="1">
    <location>
        <begin position="45"/>
        <end position="67"/>
    </location>
</feature>
<sequence>MKMFVNLFISIVIAGWVLAIALISVQNATPVSLRFLVFQSIQIPFGLVLAFWVAVGLVSVAVLQPLWGLGVSKSRVDEEAEFFIDDEDF</sequence>
<evidence type="ECO:0000313" key="3">
    <source>
        <dbReference type="Proteomes" id="UP000662185"/>
    </source>
</evidence>
<evidence type="ECO:0000313" key="2">
    <source>
        <dbReference type="EMBL" id="MBD2296163.1"/>
    </source>
</evidence>
<keyword evidence="1" id="KW-0472">Membrane</keyword>
<organism evidence="2 3">
    <name type="scientific">Anabaena sphaerica FACHB-251</name>
    <dbReference type="NCBI Taxonomy" id="2692883"/>
    <lineage>
        <taxon>Bacteria</taxon>
        <taxon>Bacillati</taxon>
        <taxon>Cyanobacteriota</taxon>
        <taxon>Cyanophyceae</taxon>
        <taxon>Nostocales</taxon>
        <taxon>Nostocaceae</taxon>
        <taxon>Anabaena</taxon>
    </lineage>
</organism>
<feature type="transmembrane region" description="Helical" evidence="1">
    <location>
        <begin position="7"/>
        <end position="25"/>
    </location>
</feature>
<dbReference type="Proteomes" id="UP000662185">
    <property type="component" value="Unassembled WGS sequence"/>
</dbReference>
<keyword evidence="1" id="KW-1133">Transmembrane helix</keyword>
<evidence type="ECO:0000256" key="1">
    <source>
        <dbReference type="SAM" id="Phobius"/>
    </source>
</evidence>
<dbReference type="EMBL" id="JACJQU010000019">
    <property type="protein sequence ID" value="MBD2296163.1"/>
    <property type="molecule type" value="Genomic_DNA"/>
</dbReference>
<comment type="caution">
    <text evidence="2">The sequence shown here is derived from an EMBL/GenBank/DDBJ whole genome shotgun (WGS) entry which is preliminary data.</text>
</comment>
<keyword evidence="1" id="KW-0812">Transmembrane</keyword>
<dbReference type="AlphaFoldDB" id="A0A926WK96"/>
<dbReference type="RefSeq" id="WP_190564258.1">
    <property type="nucleotide sequence ID" value="NZ_JACJQU010000019.1"/>
</dbReference>